<dbReference type="InterPro" id="IPR049389">
    <property type="entry name" value="TTHA0281-like"/>
</dbReference>
<dbReference type="InterPro" id="IPR051404">
    <property type="entry name" value="TA_system_antitoxin"/>
</dbReference>
<dbReference type="EMBL" id="JAANYN010000001">
    <property type="protein sequence ID" value="NHE55784.1"/>
    <property type="molecule type" value="Genomic_DNA"/>
</dbReference>
<dbReference type="PANTHER" id="PTHR34504:SF2">
    <property type="entry name" value="UPF0150 PROTEIN SSL0259"/>
    <property type="match status" value="1"/>
</dbReference>
<name>A0ABX0H1W6_9BACT</name>
<dbReference type="Pfam" id="PF21748">
    <property type="entry name" value="UPF0150"/>
    <property type="match status" value="1"/>
</dbReference>
<sequence length="74" mass="8329">MEGKTNHKYEIIIYWSKDDEAFIAEVPELAGCAADGGTYQEALANVEVIIDEWIETAKMKARDIPTPKGRLRFA</sequence>
<dbReference type="RefSeq" id="WP_166142983.1">
    <property type="nucleotide sequence ID" value="NZ_JAANYN010000001.1"/>
</dbReference>
<dbReference type="Gene3D" id="3.30.160.250">
    <property type="match status" value="1"/>
</dbReference>
<reference evidence="1 2" key="1">
    <citation type="submission" date="2020-03" db="EMBL/GenBank/DDBJ databases">
        <title>Cyclobacterium plantarum sp. nov., a marine bacterium isolated from a coastal-marine wetland.</title>
        <authorList>
            <person name="Sanchez-Porro C."/>
            <person name="Ventosa A."/>
            <person name="Amoozegar M."/>
        </authorList>
    </citation>
    <scope>NUCLEOTIDE SEQUENCE [LARGE SCALE GENOMIC DNA]</scope>
    <source>
        <strain evidence="1 2">GBPx2</strain>
    </source>
</reference>
<proteinExistence type="predicted"/>
<gene>
    <name evidence="1" type="ORF">G9Q97_03035</name>
</gene>
<dbReference type="Proteomes" id="UP000649799">
    <property type="component" value="Unassembled WGS sequence"/>
</dbReference>
<dbReference type="SUPFAM" id="SSF143100">
    <property type="entry name" value="TTHA1013/TTHA0281-like"/>
    <property type="match status" value="1"/>
</dbReference>
<dbReference type="PANTHER" id="PTHR34504">
    <property type="entry name" value="ANTITOXIN HICB"/>
    <property type="match status" value="1"/>
</dbReference>
<dbReference type="InterPro" id="IPR035069">
    <property type="entry name" value="TTHA1013/TTHA0281-like"/>
</dbReference>
<protein>
    <submittedName>
        <fullName evidence="1">Type II toxin-antitoxin system HicB family antitoxin</fullName>
    </submittedName>
</protein>
<comment type="caution">
    <text evidence="1">The sequence shown here is derived from an EMBL/GenBank/DDBJ whole genome shotgun (WGS) entry which is preliminary data.</text>
</comment>
<accession>A0ABX0H1W6</accession>
<organism evidence="1 2">
    <name type="scientific">Cyclobacterium plantarum</name>
    <dbReference type="NCBI Taxonomy" id="2716263"/>
    <lineage>
        <taxon>Bacteria</taxon>
        <taxon>Pseudomonadati</taxon>
        <taxon>Bacteroidota</taxon>
        <taxon>Cytophagia</taxon>
        <taxon>Cytophagales</taxon>
        <taxon>Cyclobacteriaceae</taxon>
        <taxon>Cyclobacterium</taxon>
    </lineage>
</organism>
<keyword evidence="2" id="KW-1185">Reference proteome</keyword>
<evidence type="ECO:0000313" key="2">
    <source>
        <dbReference type="Proteomes" id="UP000649799"/>
    </source>
</evidence>
<evidence type="ECO:0000313" key="1">
    <source>
        <dbReference type="EMBL" id="NHE55784.1"/>
    </source>
</evidence>